<feature type="domain" description="Glucose-methanol-choline oxidoreductase N-terminal" evidence="6">
    <location>
        <begin position="316"/>
        <end position="330"/>
    </location>
</feature>
<evidence type="ECO:0000256" key="3">
    <source>
        <dbReference type="ARBA" id="ARBA00022630"/>
    </source>
</evidence>
<evidence type="ECO:0000313" key="7">
    <source>
        <dbReference type="EMBL" id="CAD7089265.1"/>
    </source>
</evidence>
<keyword evidence="3" id="KW-0285">Flavoprotein</keyword>
<comment type="cofactor">
    <cofactor evidence="1 5">
        <name>FAD</name>
        <dbReference type="ChEBI" id="CHEBI:57692"/>
    </cofactor>
</comment>
<dbReference type="InterPro" id="IPR036188">
    <property type="entry name" value="FAD/NAD-bd_sf"/>
</dbReference>
<dbReference type="PANTHER" id="PTHR11552:SF147">
    <property type="entry name" value="CHOLINE DEHYDROGENASE, MITOCHONDRIAL"/>
    <property type="match status" value="1"/>
</dbReference>
<comment type="similarity">
    <text evidence="2">Belongs to the GMC oxidoreductase family.</text>
</comment>
<dbReference type="InParanoid" id="A0A7R8UY29"/>
<dbReference type="InterPro" id="IPR007867">
    <property type="entry name" value="GMC_OxRtase_C"/>
</dbReference>
<dbReference type="PROSITE" id="PS00624">
    <property type="entry name" value="GMC_OXRED_2"/>
    <property type="match status" value="1"/>
</dbReference>
<dbReference type="AlphaFoldDB" id="A0A7R8UY29"/>
<dbReference type="OrthoDB" id="269227at2759"/>
<dbReference type="PIRSF" id="PIRSF000137">
    <property type="entry name" value="Alcohol_oxidase"/>
    <property type="match status" value="1"/>
</dbReference>
<reference evidence="7 8" key="1">
    <citation type="submission" date="2020-11" db="EMBL/GenBank/DDBJ databases">
        <authorList>
            <person name="Wallbank WR R."/>
            <person name="Pardo Diaz C."/>
            <person name="Kozak K."/>
            <person name="Martin S."/>
            <person name="Jiggins C."/>
            <person name="Moest M."/>
            <person name="Warren A I."/>
            <person name="Generalovic N T."/>
            <person name="Byers J.R.P. K."/>
            <person name="Montejo-Kovacevich G."/>
            <person name="Yen C E."/>
        </authorList>
    </citation>
    <scope>NUCLEOTIDE SEQUENCE [LARGE SCALE GENOMIC DNA]</scope>
</reference>
<protein>
    <recommendedName>
        <fullName evidence="6">Glucose-methanol-choline oxidoreductase N-terminal domain-containing protein</fullName>
    </recommendedName>
</protein>
<evidence type="ECO:0000313" key="8">
    <source>
        <dbReference type="Proteomes" id="UP000594454"/>
    </source>
</evidence>
<evidence type="ECO:0000256" key="2">
    <source>
        <dbReference type="ARBA" id="ARBA00010790"/>
    </source>
</evidence>
<dbReference type="Proteomes" id="UP000594454">
    <property type="component" value="Chromosome 4"/>
</dbReference>
<dbReference type="GO" id="GO:0016614">
    <property type="term" value="F:oxidoreductase activity, acting on CH-OH group of donors"/>
    <property type="evidence" value="ECO:0007669"/>
    <property type="project" value="InterPro"/>
</dbReference>
<evidence type="ECO:0000256" key="1">
    <source>
        <dbReference type="ARBA" id="ARBA00001974"/>
    </source>
</evidence>
<dbReference type="PANTHER" id="PTHR11552">
    <property type="entry name" value="GLUCOSE-METHANOL-CHOLINE GMC OXIDOREDUCTASE"/>
    <property type="match status" value="1"/>
</dbReference>
<organism evidence="7 8">
    <name type="scientific">Hermetia illucens</name>
    <name type="common">Black soldier fly</name>
    <dbReference type="NCBI Taxonomy" id="343691"/>
    <lineage>
        <taxon>Eukaryota</taxon>
        <taxon>Metazoa</taxon>
        <taxon>Ecdysozoa</taxon>
        <taxon>Arthropoda</taxon>
        <taxon>Hexapoda</taxon>
        <taxon>Insecta</taxon>
        <taxon>Pterygota</taxon>
        <taxon>Neoptera</taxon>
        <taxon>Endopterygota</taxon>
        <taxon>Diptera</taxon>
        <taxon>Brachycera</taxon>
        <taxon>Stratiomyomorpha</taxon>
        <taxon>Stratiomyidae</taxon>
        <taxon>Hermetiinae</taxon>
        <taxon>Hermetia</taxon>
    </lineage>
</organism>
<dbReference type="SUPFAM" id="SSF51905">
    <property type="entry name" value="FAD/NAD(P)-binding domain"/>
    <property type="match status" value="1"/>
</dbReference>
<dbReference type="GO" id="GO:0050660">
    <property type="term" value="F:flavin adenine dinucleotide binding"/>
    <property type="evidence" value="ECO:0007669"/>
    <property type="project" value="InterPro"/>
</dbReference>
<proteinExistence type="inferred from homology"/>
<keyword evidence="8" id="KW-1185">Reference proteome</keyword>
<dbReference type="Pfam" id="PF05199">
    <property type="entry name" value="GMC_oxred_C"/>
    <property type="match status" value="1"/>
</dbReference>
<dbReference type="InterPro" id="IPR000172">
    <property type="entry name" value="GMC_OxRdtase_N"/>
</dbReference>
<sequence>MLNSTFEVLKPLCAAQSIGVGNLAITALIQYLIGSYCGIANYNWPPDYGPIFLATRASVYDYIIVGGGTAGSVLAGRLSEIKSNRILLIEAGDDPPVESEIPAIGTLLEGSTYDWNYVTRTNNKSCLSFPGGACPWPRGKMLGGCSSINGMIFVRGNRRDFDHWAELGNPTWDWDSVLPYFKKTENYRPPNPYGIHGEGGPMVVDRFNDFPEIKEKVYNAAVEAGYERVDEFRDGHNLGFGELDSLIIDSRRNTPAKAFLTTVKPNLDIIKNAIVTKINFDENKRARSVNFEYTDKKKVTHSLVAEARKEIIVSAGTVESPKLLMLSGIGPRKHLESLNIPVLSDLSVGKNLHDHPILPIYFSYKGPKENPLNDMYNYLAHGTGRLASIHMIDLTAFLDVNNKTGVYPDLQVHHLWYGHGAFPLVPASNPTAMLLLNKIYLTSGILGSYLVVVNPDSRGYIKLCSTDYRRQPIIQPNYLGDYRDVQIYIDGIRRLRELQKTPTFLRENIKFVRINLPECSQYPYDSDRYWECYIRHSSYLIFHPVGTVKMGPDSDPDAVVDYRLRVRGVKGLRVIDASIMPKIVSANPMAATIMIAEKGADFVKEDN</sequence>
<keyword evidence="4 5" id="KW-0274">FAD</keyword>
<dbReference type="InterPro" id="IPR012132">
    <property type="entry name" value="GMC_OxRdtase"/>
</dbReference>
<evidence type="ECO:0000259" key="6">
    <source>
        <dbReference type="PROSITE" id="PS00624"/>
    </source>
</evidence>
<dbReference type="Gene3D" id="3.50.50.60">
    <property type="entry name" value="FAD/NAD(P)-binding domain"/>
    <property type="match status" value="1"/>
</dbReference>
<accession>A0A7R8UY29</accession>
<name>A0A7R8UY29_HERIL</name>
<dbReference type="EMBL" id="LR899012">
    <property type="protein sequence ID" value="CAD7089265.1"/>
    <property type="molecule type" value="Genomic_DNA"/>
</dbReference>
<dbReference type="SUPFAM" id="SSF54373">
    <property type="entry name" value="FAD-linked reductases, C-terminal domain"/>
    <property type="match status" value="1"/>
</dbReference>
<evidence type="ECO:0000256" key="5">
    <source>
        <dbReference type="PIRSR" id="PIRSR000137-2"/>
    </source>
</evidence>
<dbReference type="Pfam" id="PF00732">
    <property type="entry name" value="GMC_oxred_N"/>
    <property type="match status" value="1"/>
</dbReference>
<feature type="binding site" evidence="5">
    <location>
        <position position="275"/>
    </location>
    <ligand>
        <name>FAD</name>
        <dbReference type="ChEBI" id="CHEBI:57692"/>
    </ligand>
</feature>
<gene>
    <name evidence="7" type="ORF">HERILL_LOCUS11828</name>
</gene>
<dbReference type="Gene3D" id="3.30.560.10">
    <property type="entry name" value="Glucose Oxidase, domain 3"/>
    <property type="match status" value="1"/>
</dbReference>
<evidence type="ECO:0000256" key="4">
    <source>
        <dbReference type="ARBA" id="ARBA00022827"/>
    </source>
</evidence>